<dbReference type="GO" id="GO:0004252">
    <property type="term" value="F:serine-type endopeptidase activity"/>
    <property type="evidence" value="ECO:0007669"/>
    <property type="project" value="UniProtKB-UniRule"/>
</dbReference>
<name>A0A1T4NSY0_PORCN</name>
<evidence type="ECO:0000256" key="5">
    <source>
        <dbReference type="ARBA" id="ARBA00022825"/>
    </source>
</evidence>
<dbReference type="PROSITE" id="PS00138">
    <property type="entry name" value="SUBTILASE_SER"/>
    <property type="match status" value="1"/>
</dbReference>
<dbReference type="PROSITE" id="PS50853">
    <property type="entry name" value="FN3"/>
    <property type="match status" value="1"/>
</dbReference>
<dbReference type="GO" id="GO:0016020">
    <property type="term" value="C:membrane"/>
    <property type="evidence" value="ECO:0007669"/>
    <property type="project" value="TreeGrafter"/>
</dbReference>
<comment type="similarity">
    <text evidence="1">Belongs to the peptidase C25 family.</text>
</comment>
<dbReference type="Proteomes" id="UP000189956">
    <property type="component" value="Unassembled WGS sequence"/>
</dbReference>
<dbReference type="PANTHER" id="PTHR42884:SF14">
    <property type="entry name" value="NEUROENDOCRINE CONVERTASE 1"/>
    <property type="match status" value="1"/>
</dbReference>
<reference evidence="9 10" key="1">
    <citation type="submission" date="2017-02" db="EMBL/GenBank/DDBJ databases">
        <authorList>
            <person name="Peterson S.W."/>
        </authorList>
    </citation>
    <scope>NUCLEOTIDE SEQUENCE [LARGE SCALE GENOMIC DNA]</scope>
    <source>
        <strain evidence="9 10">ATCC 700135</strain>
    </source>
</reference>
<evidence type="ECO:0000313" key="9">
    <source>
        <dbReference type="EMBL" id="SJZ81818.1"/>
    </source>
</evidence>
<evidence type="ECO:0000256" key="1">
    <source>
        <dbReference type="ARBA" id="ARBA00006067"/>
    </source>
</evidence>
<evidence type="ECO:0000256" key="7">
    <source>
        <dbReference type="PROSITE-ProRule" id="PRU01240"/>
    </source>
</evidence>
<dbReference type="SUPFAM" id="SSF52743">
    <property type="entry name" value="Subtilisin-like"/>
    <property type="match status" value="1"/>
</dbReference>
<comment type="similarity">
    <text evidence="7">Belongs to the peptidase S8 family.</text>
</comment>
<dbReference type="PROSITE" id="PS00137">
    <property type="entry name" value="SUBTILASE_HIS"/>
    <property type="match status" value="1"/>
</dbReference>
<evidence type="ECO:0000256" key="2">
    <source>
        <dbReference type="ARBA" id="ARBA00022670"/>
    </source>
</evidence>
<feature type="active site" description="Charge relay system" evidence="7">
    <location>
        <position position="263"/>
    </location>
</feature>
<proteinExistence type="inferred from homology"/>
<dbReference type="InterPro" id="IPR015500">
    <property type="entry name" value="Peptidase_S8_subtilisin-rel"/>
</dbReference>
<dbReference type="GO" id="GO:0008234">
    <property type="term" value="F:cysteine-type peptidase activity"/>
    <property type="evidence" value="ECO:0007669"/>
    <property type="project" value="UniProtKB-KW"/>
</dbReference>
<dbReference type="Pfam" id="PF00082">
    <property type="entry name" value="Peptidase_S8"/>
    <property type="match status" value="1"/>
</dbReference>
<keyword evidence="4" id="KW-0788">Thiol protease</keyword>
<dbReference type="InterPro" id="IPR036852">
    <property type="entry name" value="Peptidase_S8/S53_dom_sf"/>
</dbReference>
<evidence type="ECO:0000313" key="10">
    <source>
        <dbReference type="Proteomes" id="UP000189956"/>
    </source>
</evidence>
<organism evidence="9 10">
    <name type="scientific">Porphyromonas cangingivalis</name>
    <dbReference type="NCBI Taxonomy" id="36874"/>
    <lineage>
        <taxon>Bacteria</taxon>
        <taxon>Pseudomonadati</taxon>
        <taxon>Bacteroidota</taxon>
        <taxon>Bacteroidia</taxon>
        <taxon>Bacteroidales</taxon>
        <taxon>Porphyromonadaceae</taxon>
        <taxon>Porphyromonas</taxon>
    </lineage>
</organism>
<dbReference type="InterPro" id="IPR000209">
    <property type="entry name" value="Peptidase_S8/S53_dom"/>
</dbReference>
<feature type="domain" description="Fibronectin type-III" evidence="8">
    <location>
        <begin position="580"/>
        <end position="686"/>
    </location>
</feature>
<evidence type="ECO:0000259" key="8">
    <source>
        <dbReference type="PROSITE" id="PS50853"/>
    </source>
</evidence>
<dbReference type="SUPFAM" id="SSF49265">
    <property type="entry name" value="Fibronectin type III"/>
    <property type="match status" value="1"/>
</dbReference>
<dbReference type="EMBL" id="FUWL01000025">
    <property type="protein sequence ID" value="SJZ81818.1"/>
    <property type="molecule type" value="Genomic_DNA"/>
</dbReference>
<dbReference type="SMART" id="SM00060">
    <property type="entry name" value="FN3"/>
    <property type="match status" value="1"/>
</dbReference>
<feature type="active site" description="Charge relay system" evidence="7">
    <location>
        <position position="510"/>
    </location>
</feature>
<evidence type="ECO:0000256" key="3">
    <source>
        <dbReference type="ARBA" id="ARBA00022801"/>
    </source>
</evidence>
<dbReference type="PRINTS" id="PR00723">
    <property type="entry name" value="SUBTILISIN"/>
</dbReference>
<dbReference type="PROSITE" id="PS51892">
    <property type="entry name" value="SUBTILASE"/>
    <property type="match status" value="1"/>
</dbReference>
<keyword evidence="5 7" id="KW-0720">Serine protease</keyword>
<keyword evidence="3 7" id="KW-0378">Hydrolase</keyword>
<evidence type="ECO:0000256" key="4">
    <source>
        <dbReference type="ARBA" id="ARBA00022807"/>
    </source>
</evidence>
<gene>
    <name evidence="9" type="ORF">SAMN02745205_01981</name>
</gene>
<feature type="active site" description="Charge relay system" evidence="7">
    <location>
        <position position="318"/>
    </location>
</feature>
<dbReference type="Gene3D" id="3.40.50.200">
    <property type="entry name" value="Peptidase S8/S53 domain"/>
    <property type="match status" value="1"/>
</dbReference>
<dbReference type="AlphaFoldDB" id="A0A1T4NSY0"/>
<accession>A0A1T4NSY0</accession>
<evidence type="ECO:0000256" key="6">
    <source>
        <dbReference type="ARBA" id="ARBA00023026"/>
    </source>
</evidence>
<dbReference type="Pfam" id="PF16361">
    <property type="entry name" value="Peptidase_S8_N"/>
    <property type="match status" value="1"/>
</dbReference>
<dbReference type="Gene3D" id="2.60.40.10">
    <property type="entry name" value="Immunoglobulins"/>
    <property type="match status" value="1"/>
</dbReference>
<protein>
    <submittedName>
        <fullName evidence="9">Serine protease, subtilisin family</fullName>
    </submittedName>
</protein>
<dbReference type="InterPro" id="IPR022398">
    <property type="entry name" value="Peptidase_S8_His-AS"/>
</dbReference>
<sequence length="954" mass="104441">MTKVVRFDFVSHTLFISTTDRDPRLIFNTYKENMKKNKYIYSLLILLLLASSACRRDIDLLEDQSVTHDQPEVFNLGQRSGFLTDVIRVKLTPEFAERIEQGLSETSSGLRSAEEDVTTFVQSMKALKVTRVFPPAGKYEARQRKAGLHLWYDISINDKAEDTPEVALHRAMDIVRKFSGVQVAEQVRVLQTPTTRHTLLDESAGVRNTVANLSGFDDPELPLQWHYHNDGSLLRSKPRADINLFDAWKIETGKPNVIVGITDGGIDYWHEDLRESMHINQKEYDGEEGVDDDENGFVDDIYGYNFVLESGEITAHDHGTHVAGTVAARNNNGVGVAGVAGGNGAPDSGVRLLSCQMFHDNDQGRTLSSGGARPIVYAANNGAVISQNSWGYVDNGLPQTLSQSDKEAIDYFIKYAGCDEHGNQRPDSPMKGGVVIFAAGNDGKDIISFPGAYAAVVSVASMAPDFSAAYYTNRGDWVSITAPGGSLFYSKGEVLSTLPDNKYGYMQGTSMACPHVSGIAALIVSKYGGQGFTNEDLKKRLTTALLPLDINENNPKYKTRLGAGYIDAARALASPEGNKAPEGVRALSSKATFTGIDLSWDVASDENDGAAYSYNLYYSSVEINESNYKSALKIQVTGARSVGQKVHYLHTGLRPGTKYYYAVEALDRWGAVSKSVAFATVTTLNNTAPVLTLNDMTTIRIAGDEQVSRKVLVSEPDGQDWTYTIIGDDYDVKHRRSDKGEIELTFRVSRPSGKYAITVLVTDALGLTSDIDIPFEFYQNRPPRPAQSLDKIIASIGRPKTLDLNKYFVDDNKDDLTYTVTSLNPDIVTATISKGVLSITPMGVGVGGLSLIVSDPSGLALKVGVTVQVVQGGLVQMVYPTLVDDVLNVRVADDVRRVYVTVLTPSGRPVTSEQTFTLDKSPLIRVDVKSLEAGNYVLLVESKDERFTQSFIKR</sequence>
<dbReference type="InterPro" id="IPR013783">
    <property type="entry name" value="Ig-like_fold"/>
</dbReference>
<dbReference type="InterPro" id="IPR003961">
    <property type="entry name" value="FN3_dom"/>
</dbReference>
<dbReference type="InterPro" id="IPR036116">
    <property type="entry name" value="FN3_sf"/>
</dbReference>
<keyword evidence="6" id="KW-0843">Virulence</keyword>
<keyword evidence="2 7" id="KW-0645">Protease</keyword>
<dbReference type="GO" id="GO:0016485">
    <property type="term" value="P:protein processing"/>
    <property type="evidence" value="ECO:0007669"/>
    <property type="project" value="TreeGrafter"/>
</dbReference>
<dbReference type="InterPro" id="IPR023828">
    <property type="entry name" value="Peptidase_S8_Ser-AS"/>
</dbReference>
<dbReference type="PANTHER" id="PTHR42884">
    <property type="entry name" value="PROPROTEIN CONVERTASE SUBTILISIN/KEXIN-RELATED"/>
    <property type="match status" value="1"/>
</dbReference>
<dbReference type="CDD" id="cd00063">
    <property type="entry name" value="FN3"/>
    <property type="match status" value="1"/>
</dbReference>
<dbReference type="InterPro" id="IPR032304">
    <property type="entry name" value="Peptidase_S8_N"/>
</dbReference>